<accession>A0ABT2YF29</accession>
<name>A0ABT2YF29_9BURK</name>
<evidence type="ECO:0000313" key="1">
    <source>
        <dbReference type="EMBL" id="MCV2368661.1"/>
    </source>
</evidence>
<gene>
    <name evidence="1" type="ORF">LNV07_11225</name>
</gene>
<keyword evidence="2" id="KW-1185">Reference proteome</keyword>
<dbReference type="EMBL" id="JAJIRN010000004">
    <property type="protein sequence ID" value="MCV2368661.1"/>
    <property type="molecule type" value="Genomic_DNA"/>
</dbReference>
<sequence>MKINWKGLDDIALGLLWMGGHMPVPTQAGDRRDSSDAIQACPLVGGALLTAVHKPPQSKAGLCPVARGV</sequence>
<proteinExistence type="predicted"/>
<protein>
    <submittedName>
        <fullName evidence="1">Uncharacterized protein</fullName>
    </submittedName>
</protein>
<comment type="caution">
    <text evidence="1">The sequence shown here is derived from an EMBL/GenBank/DDBJ whole genome shotgun (WGS) entry which is preliminary data.</text>
</comment>
<organism evidence="1 2">
    <name type="scientific">Roseateles oligotrophus</name>
    <dbReference type="NCBI Taxonomy" id="1769250"/>
    <lineage>
        <taxon>Bacteria</taxon>
        <taxon>Pseudomonadati</taxon>
        <taxon>Pseudomonadota</taxon>
        <taxon>Betaproteobacteria</taxon>
        <taxon>Burkholderiales</taxon>
        <taxon>Sphaerotilaceae</taxon>
        <taxon>Roseateles</taxon>
    </lineage>
</organism>
<evidence type="ECO:0000313" key="2">
    <source>
        <dbReference type="Proteomes" id="UP001209701"/>
    </source>
</evidence>
<reference evidence="1 2" key="1">
    <citation type="submission" date="2021-11" db="EMBL/GenBank/DDBJ databases">
        <authorList>
            <person name="Liang Q."/>
            <person name="Mou H."/>
            <person name="Liu Z."/>
        </authorList>
    </citation>
    <scope>NUCLEOTIDE SEQUENCE [LARGE SCALE GENOMIC DNA]</scope>
    <source>
        <strain evidence="1 2">CHU3</strain>
    </source>
</reference>
<dbReference type="RefSeq" id="WP_263571247.1">
    <property type="nucleotide sequence ID" value="NZ_JAJIRN010000004.1"/>
</dbReference>
<dbReference type="Proteomes" id="UP001209701">
    <property type="component" value="Unassembled WGS sequence"/>
</dbReference>